<proteinExistence type="predicted"/>
<organism evidence="2 3">
    <name type="scientific">Hypocrea atroviridis (strain ATCC 20476 / IMI 206040)</name>
    <name type="common">Trichoderma atroviride</name>
    <dbReference type="NCBI Taxonomy" id="452589"/>
    <lineage>
        <taxon>Eukaryota</taxon>
        <taxon>Fungi</taxon>
        <taxon>Dikarya</taxon>
        <taxon>Ascomycota</taxon>
        <taxon>Pezizomycotina</taxon>
        <taxon>Sordariomycetes</taxon>
        <taxon>Hypocreomycetidae</taxon>
        <taxon>Hypocreales</taxon>
        <taxon>Hypocreaceae</taxon>
        <taxon>Trichoderma</taxon>
    </lineage>
</organism>
<reference evidence="2 3" key="1">
    <citation type="journal article" date="2011" name="Genome Biol.">
        <title>Comparative genome sequence analysis underscores mycoparasitism as the ancestral life style of Trichoderma.</title>
        <authorList>
            <person name="Kubicek C.P."/>
            <person name="Herrera-Estrella A."/>
            <person name="Seidl-Seiboth V."/>
            <person name="Martinez D.A."/>
            <person name="Druzhinina I.S."/>
            <person name="Thon M."/>
            <person name="Zeilinger S."/>
            <person name="Casas-Flores S."/>
            <person name="Horwitz B.A."/>
            <person name="Mukherjee P.K."/>
            <person name="Mukherjee M."/>
            <person name="Kredics L."/>
            <person name="Alcaraz L.D."/>
            <person name="Aerts A."/>
            <person name="Antal Z."/>
            <person name="Atanasova L."/>
            <person name="Cervantes-Badillo M.G."/>
            <person name="Challacombe J."/>
            <person name="Chertkov O."/>
            <person name="McCluskey K."/>
            <person name="Coulpier F."/>
            <person name="Deshpande N."/>
            <person name="von Doehren H."/>
            <person name="Ebbole D.J."/>
            <person name="Esquivel-Naranjo E.U."/>
            <person name="Fekete E."/>
            <person name="Flipphi M."/>
            <person name="Glaser F."/>
            <person name="Gomez-Rodriguez E.Y."/>
            <person name="Gruber S."/>
            <person name="Han C."/>
            <person name="Henrissat B."/>
            <person name="Hermosa R."/>
            <person name="Hernandez-Onate M."/>
            <person name="Karaffa L."/>
            <person name="Kosti I."/>
            <person name="Le Crom S."/>
            <person name="Lindquist E."/>
            <person name="Lucas S."/>
            <person name="Luebeck M."/>
            <person name="Luebeck P.S."/>
            <person name="Margeot A."/>
            <person name="Metz B."/>
            <person name="Misra M."/>
            <person name="Nevalainen H."/>
            <person name="Omann M."/>
            <person name="Packer N."/>
            <person name="Perrone G."/>
            <person name="Uresti-Rivera E.E."/>
            <person name="Salamov A."/>
            <person name="Schmoll M."/>
            <person name="Seiboth B."/>
            <person name="Shapiro H."/>
            <person name="Sukno S."/>
            <person name="Tamayo-Ramos J.A."/>
            <person name="Tisch D."/>
            <person name="Wiest A."/>
            <person name="Wilkinson H.H."/>
            <person name="Zhang M."/>
            <person name="Coutinho P.M."/>
            <person name="Kenerley C.M."/>
            <person name="Monte E."/>
            <person name="Baker S.E."/>
            <person name="Grigoriev I.V."/>
        </authorList>
    </citation>
    <scope>NUCLEOTIDE SEQUENCE [LARGE SCALE GENOMIC DNA]</scope>
    <source>
        <strain evidence="3">ATCC 20476 / IMI 206040</strain>
    </source>
</reference>
<comment type="caution">
    <text evidence="2">The sequence shown here is derived from an EMBL/GenBank/DDBJ whole genome shotgun (WGS) entry which is preliminary data.</text>
</comment>
<keyword evidence="3" id="KW-1185">Reference proteome</keyword>
<dbReference type="Pfam" id="PF06985">
    <property type="entry name" value="HET"/>
    <property type="match status" value="1"/>
</dbReference>
<dbReference type="InterPro" id="IPR010730">
    <property type="entry name" value="HET"/>
</dbReference>
<evidence type="ECO:0000313" key="3">
    <source>
        <dbReference type="Proteomes" id="UP000005426"/>
    </source>
</evidence>
<evidence type="ECO:0000259" key="1">
    <source>
        <dbReference type="Pfam" id="PF06985"/>
    </source>
</evidence>
<sequence>MWEFRHTPLNLERPAIRLLYLNPGSGSVITCNLVQVELDQRDEMISYEALSYVWGSSQPSDPSRRSKLIGVDSCRLSITYNLYRALLDLRYQTKKRCLWIDAICIDQKNGREKGHQVGQMGNIYRQADRVIFRLGLGSKETDVFMDSLQWLQSESLKYVCKDWSRQDSRWEELWASYPPRLREWHFDLVESQRQGLQEILNEPWFRRVWILQEVALAKAGIISCGAKSVSARLFNLTPLLLGATPNAHCQSVLDIMPSQWKESTWWGGNRTFYKLLLNFGSSEASEPLDLVYALRGLASDLTGEYSGTLFPDYGKCEDELAQDVIKHVYRDYLNLFQEEPLCSIRELINIIQKLDVDICRSLLEESRIHGDLKKFLQR</sequence>
<dbReference type="EMBL" id="ABDG02000012">
    <property type="protein sequence ID" value="EHK50904.1"/>
    <property type="molecule type" value="Genomic_DNA"/>
</dbReference>
<feature type="non-terminal residue" evidence="2">
    <location>
        <position position="378"/>
    </location>
</feature>
<dbReference type="STRING" id="452589.G9NEK6"/>
<evidence type="ECO:0000313" key="2">
    <source>
        <dbReference type="EMBL" id="EHK50904.1"/>
    </source>
</evidence>
<dbReference type="OrthoDB" id="194358at2759"/>
<feature type="domain" description="Heterokaryon incompatibility" evidence="1">
    <location>
        <begin position="47"/>
        <end position="213"/>
    </location>
</feature>
<dbReference type="Proteomes" id="UP000005426">
    <property type="component" value="Unassembled WGS sequence"/>
</dbReference>
<dbReference type="PANTHER" id="PTHR24148:SF78">
    <property type="entry name" value="HETEROKARYON INCOMPATIBILITY DOMAIN-CONTAINING PROTEIN"/>
    <property type="match status" value="1"/>
</dbReference>
<gene>
    <name evidence="2" type="ORF">TRIATDRAFT_232687</name>
</gene>
<dbReference type="AlphaFoldDB" id="G9NEK6"/>
<dbReference type="InterPro" id="IPR052895">
    <property type="entry name" value="HetReg/Transcr_Mod"/>
</dbReference>
<accession>G9NEK6</accession>
<name>G9NEK6_HYPAI</name>
<dbReference type="OMA" id="HAARICC"/>
<dbReference type="PANTHER" id="PTHR24148">
    <property type="entry name" value="ANKYRIN REPEAT DOMAIN-CONTAINING PROTEIN 39 HOMOLOG-RELATED"/>
    <property type="match status" value="1"/>
</dbReference>
<protein>
    <recommendedName>
        <fullName evidence="1">Heterokaryon incompatibility domain-containing protein</fullName>
    </recommendedName>
</protein>
<dbReference type="eggNOG" id="ENOG502SUZ5">
    <property type="taxonomic scope" value="Eukaryota"/>
</dbReference>
<dbReference type="HOGENOM" id="CLU_004184_3_2_1"/>